<evidence type="ECO:0000313" key="1">
    <source>
        <dbReference type="EMBL" id="WEK34279.1"/>
    </source>
</evidence>
<proteinExistence type="predicted"/>
<sequence length="123" mass="14156">MNAYLYGFNGQEMSNEIKGFGNSYTAEFWEYDPRIGRRWNIDPVIKVYESPFSAFSGNPIWLIDPNGKDTVLYSWSTGLKLGYHTKAGGDKRNIIYVVNDMAKGYDKNNPWKTAEILKYIILP</sequence>
<name>A0AAJ6BG06_9BACT</name>
<protein>
    <recommendedName>
        <fullName evidence="3">RHS repeat-associated core domain-containing protein</fullName>
    </recommendedName>
</protein>
<dbReference type="Gene3D" id="2.180.10.10">
    <property type="entry name" value="RHS repeat-associated core"/>
    <property type="match status" value="1"/>
</dbReference>
<accession>A0AAJ6BG06</accession>
<dbReference type="Proteomes" id="UP001220610">
    <property type="component" value="Chromosome"/>
</dbReference>
<reference evidence="1" key="1">
    <citation type="submission" date="2023-03" db="EMBL/GenBank/DDBJ databases">
        <title>Andean soil-derived lignocellulolytic bacterial consortium as a source of novel taxa and putative plastic-active enzymes.</title>
        <authorList>
            <person name="Diaz-Garcia L."/>
            <person name="Chuvochina M."/>
            <person name="Feuerriegel G."/>
            <person name="Bunk B."/>
            <person name="Sproer C."/>
            <person name="Streit W.R."/>
            <person name="Rodriguez L.M."/>
            <person name="Overmann J."/>
            <person name="Jimenez D.J."/>
        </authorList>
    </citation>
    <scope>NUCLEOTIDE SEQUENCE</scope>
    <source>
        <strain evidence="1">MAG 7</strain>
    </source>
</reference>
<evidence type="ECO:0000313" key="2">
    <source>
        <dbReference type="Proteomes" id="UP001220610"/>
    </source>
</evidence>
<dbReference type="EMBL" id="CP119311">
    <property type="protein sequence ID" value="WEK34279.1"/>
    <property type="molecule type" value="Genomic_DNA"/>
</dbReference>
<organism evidence="1 2">
    <name type="scientific">Candidatus Pseudobacter hemicellulosilyticus</name>
    <dbReference type="NCBI Taxonomy" id="3121375"/>
    <lineage>
        <taxon>Bacteria</taxon>
        <taxon>Pseudomonadati</taxon>
        <taxon>Bacteroidota</taxon>
        <taxon>Chitinophagia</taxon>
        <taxon>Chitinophagales</taxon>
        <taxon>Chitinophagaceae</taxon>
        <taxon>Pseudobacter</taxon>
    </lineage>
</organism>
<evidence type="ECO:0008006" key="3">
    <source>
        <dbReference type="Google" id="ProtNLM"/>
    </source>
</evidence>
<gene>
    <name evidence="1" type="ORF">P0Y53_17470</name>
</gene>
<dbReference type="AlphaFoldDB" id="A0AAJ6BG06"/>